<dbReference type="PANTHER" id="PTHR21363">
    <property type="entry name" value="PREPHENATE DEHYDROGENASE"/>
    <property type="match status" value="1"/>
</dbReference>
<dbReference type="GO" id="GO:0046417">
    <property type="term" value="P:chorismate metabolic process"/>
    <property type="evidence" value="ECO:0007669"/>
    <property type="project" value="InterPro"/>
</dbReference>
<evidence type="ECO:0000256" key="2">
    <source>
        <dbReference type="ARBA" id="ARBA00004496"/>
    </source>
</evidence>
<evidence type="ECO:0000256" key="13">
    <source>
        <dbReference type="ARBA" id="ARBA00049260"/>
    </source>
</evidence>
<dbReference type="PANTHER" id="PTHR21363:SF0">
    <property type="entry name" value="PREPHENATE DEHYDROGENASE [NADP(+)]"/>
    <property type="match status" value="1"/>
</dbReference>
<dbReference type="Pfam" id="PF01817">
    <property type="entry name" value="CM_2"/>
    <property type="match status" value="1"/>
</dbReference>
<evidence type="ECO:0000313" key="20">
    <source>
        <dbReference type="Proteomes" id="UP001155587"/>
    </source>
</evidence>
<dbReference type="GO" id="GO:0005737">
    <property type="term" value="C:cytoplasm"/>
    <property type="evidence" value="ECO:0007669"/>
    <property type="project" value="UniProtKB-SubCell"/>
</dbReference>
<comment type="catalytic activity">
    <reaction evidence="1">
        <text>chorismate = prephenate</text>
        <dbReference type="Rhea" id="RHEA:13897"/>
        <dbReference type="ChEBI" id="CHEBI:29748"/>
        <dbReference type="ChEBI" id="CHEBI:29934"/>
        <dbReference type="EC" id="5.4.99.5"/>
    </reaction>
</comment>
<dbReference type="AlphaFoldDB" id="A0A9X3CR24"/>
<dbReference type="PROSITE" id="PS51168">
    <property type="entry name" value="CHORISMATE_MUT_2"/>
    <property type="match status" value="1"/>
</dbReference>
<comment type="pathway">
    <text evidence="4 16">Amino-acid biosynthesis; L-tyrosine biosynthesis; (4-hydroxyphenyl)pyruvate from prephenate (NAD(+) route): step 1/1.</text>
</comment>
<evidence type="ECO:0000256" key="6">
    <source>
        <dbReference type="ARBA" id="ARBA00022498"/>
    </source>
</evidence>
<dbReference type="FunFam" id="1.10.3660.10:FF:000001">
    <property type="entry name" value="T-protein"/>
    <property type="match status" value="1"/>
</dbReference>
<sequence length="375" mass="41886">MSAELTPLRNKIDEVDKKMLELLAQRLSLVEQVGEVKSQHGLPIYAPDREAAMLASRRAEAEKVGVPPQLIEDILRRTMRESYASEKDSGFKCLNPDLRSVVIVGGNGQLGGLFGKMFALSGYQVKILGSQDWHRADEILDDAGLVVVTVPIHLTEGVIEKLSSLPKDCILCDLTSVKKRPLSTMLRVHQGPVVGLHPMFGPDVPSMAKQVIVYSDGRGEEQYQWLLQQFKIWGASLCQMDADKHDNGMTLIQALRHFTSFAYGLHLSKENPDLDTLVTLSSPIYRLELAMVGRLFAQDPNLYGDIILSSEENIAMIKRFHQQFGEALTLLDNKDKAGFVSQFEQVSAWFGDYSQQFMSESQNLLKQANDAIHRA</sequence>
<evidence type="ECO:0000256" key="11">
    <source>
        <dbReference type="ARBA" id="ARBA00023235"/>
    </source>
</evidence>
<keyword evidence="11 16" id="KW-0413">Isomerase</keyword>
<accession>A0A9X3CR24</accession>
<reference evidence="19" key="1">
    <citation type="submission" date="2022-02" db="EMBL/GenBank/DDBJ databases">
        <title>Vibrio sp. nov, a new bacterium isolated from seawater.</title>
        <authorList>
            <person name="Yuan Y."/>
        </authorList>
    </citation>
    <scope>NUCLEOTIDE SEQUENCE</scope>
    <source>
        <strain evidence="19">ZSDZ65</strain>
    </source>
</reference>
<dbReference type="Pfam" id="PF20463">
    <property type="entry name" value="PDH_C"/>
    <property type="match status" value="1"/>
</dbReference>
<keyword evidence="20" id="KW-1185">Reference proteome</keyword>
<keyword evidence="7 16" id="KW-0028">Amino-acid biosynthesis</keyword>
<comment type="similarity">
    <text evidence="14">In the C-terminal section; belongs to the prephenate/arogenate dehydrogenase family.</text>
</comment>
<keyword evidence="8 16" id="KW-0560">Oxidoreductase</keyword>
<dbReference type="InterPro" id="IPR050812">
    <property type="entry name" value="Preph/Arog_dehydrog"/>
</dbReference>
<protein>
    <recommendedName>
        <fullName evidence="15 16">T-protein</fullName>
    </recommendedName>
</protein>
<comment type="caution">
    <text evidence="19">The sequence shown here is derived from an EMBL/GenBank/DDBJ whole genome shotgun (WGS) entry which is preliminary data.</text>
</comment>
<evidence type="ECO:0000256" key="5">
    <source>
        <dbReference type="ARBA" id="ARBA00022490"/>
    </source>
</evidence>
<dbReference type="FunFam" id="1.20.59.10:FF:000001">
    <property type="entry name" value="T-protein"/>
    <property type="match status" value="1"/>
</dbReference>
<dbReference type="GO" id="GO:0004106">
    <property type="term" value="F:chorismate mutase activity"/>
    <property type="evidence" value="ECO:0007669"/>
    <property type="project" value="UniProtKB-EC"/>
</dbReference>
<evidence type="ECO:0000256" key="9">
    <source>
        <dbReference type="ARBA" id="ARBA00023027"/>
    </source>
</evidence>
<evidence type="ECO:0000256" key="4">
    <source>
        <dbReference type="ARBA" id="ARBA00005067"/>
    </source>
</evidence>
<dbReference type="RefSeq" id="WP_265676390.1">
    <property type="nucleotide sequence ID" value="NZ_JAKRRY010000027.1"/>
</dbReference>
<keyword evidence="10 16" id="KW-0057">Aromatic amino acid biosynthesis</keyword>
<evidence type="ECO:0000256" key="1">
    <source>
        <dbReference type="ARBA" id="ARBA00000824"/>
    </source>
</evidence>
<dbReference type="NCBIfam" id="NF008400">
    <property type="entry name" value="PRK11199.1"/>
    <property type="match status" value="1"/>
</dbReference>
<dbReference type="GO" id="GO:0006571">
    <property type="term" value="P:tyrosine biosynthetic process"/>
    <property type="evidence" value="ECO:0007669"/>
    <property type="project" value="UniProtKB-KW"/>
</dbReference>
<proteinExistence type="inferred from homology"/>
<dbReference type="InterPro" id="IPR046826">
    <property type="entry name" value="PDH_N"/>
</dbReference>
<comment type="pathway">
    <text evidence="3 16">Metabolic intermediate biosynthesis; prephenate biosynthesis; prephenate from chorismate: step 1/1.</text>
</comment>
<keyword evidence="9 16" id="KW-0520">NAD</keyword>
<dbReference type="InterPro" id="IPR036263">
    <property type="entry name" value="Chorismate_II_sf"/>
</dbReference>
<dbReference type="GO" id="GO:0070403">
    <property type="term" value="F:NAD+ binding"/>
    <property type="evidence" value="ECO:0007669"/>
    <property type="project" value="InterPro"/>
</dbReference>
<comment type="subcellular location">
    <subcellularLocation>
        <location evidence="2 16">Cytoplasm</location>
    </subcellularLocation>
</comment>
<comment type="catalytic activity">
    <reaction evidence="13">
        <text>prephenate + NAD(+) = 3-(4-hydroxyphenyl)pyruvate + CO2 + NADH</text>
        <dbReference type="Rhea" id="RHEA:13869"/>
        <dbReference type="ChEBI" id="CHEBI:16526"/>
        <dbReference type="ChEBI" id="CHEBI:29934"/>
        <dbReference type="ChEBI" id="CHEBI:36242"/>
        <dbReference type="ChEBI" id="CHEBI:57540"/>
        <dbReference type="ChEBI" id="CHEBI:57945"/>
        <dbReference type="EC" id="1.3.1.12"/>
    </reaction>
</comment>
<dbReference type="GO" id="GO:0004665">
    <property type="term" value="F:prephenate dehydrogenase (NADP+) activity"/>
    <property type="evidence" value="ECO:0007669"/>
    <property type="project" value="InterPro"/>
</dbReference>
<feature type="domain" description="Chorismate mutase" evidence="17">
    <location>
        <begin position="1"/>
        <end position="90"/>
    </location>
</feature>
<name>A0A9X3CR24_9VIBR</name>
<gene>
    <name evidence="19" type="primary">tyrA</name>
    <name evidence="19" type="ORF">MD535_17810</name>
</gene>
<dbReference type="Pfam" id="PF02153">
    <property type="entry name" value="PDH_N"/>
    <property type="match status" value="1"/>
</dbReference>
<evidence type="ECO:0000256" key="10">
    <source>
        <dbReference type="ARBA" id="ARBA00023141"/>
    </source>
</evidence>
<dbReference type="SUPFAM" id="SSF51735">
    <property type="entry name" value="NAD(P)-binding Rossmann-fold domains"/>
    <property type="match status" value="1"/>
</dbReference>
<dbReference type="Gene3D" id="1.20.59.10">
    <property type="entry name" value="Chorismate mutase"/>
    <property type="match status" value="1"/>
</dbReference>
<dbReference type="SUPFAM" id="SSF48179">
    <property type="entry name" value="6-phosphogluconate dehydrogenase C-terminal domain-like"/>
    <property type="match status" value="1"/>
</dbReference>
<dbReference type="InterPro" id="IPR008244">
    <property type="entry name" value="Chor_mut/prephenate_DH_T"/>
</dbReference>
<dbReference type="InterPro" id="IPR046825">
    <property type="entry name" value="PDH_C"/>
</dbReference>
<evidence type="ECO:0000256" key="15">
    <source>
        <dbReference type="ARBA" id="ARBA00074179"/>
    </source>
</evidence>
<dbReference type="InterPro" id="IPR002701">
    <property type="entry name" value="CM_II_prokaryot"/>
</dbReference>
<dbReference type="InterPro" id="IPR008927">
    <property type="entry name" value="6-PGluconate_DH-like_C_sf"/>
</dbReference>
<evidence type="ECO:0000256" key="12">
    <source>
        <dbReference type="ARBA" id="ARBA00023268"/>
    </source>
</evidence>
<evidence type="ECO:0000259" key="18">
    <source>
        <dbReference type="PROSITE" id="PS51176"/>
    </source>
</evidence>
<dbReference type="Gene3D" id="1.10.3660.10">
    <property type="entry name" value="6-phosphogluconate dehydrogenase C-terminal like domain"/>
    <property type="match status" value="1"/>
</dbReference>
<evidence type="ECO:0000256" key="3">
    <source>
        <dbReference type="ARBA" id="ARBA00004817"/>
    </source>
</evidence>
<dbReference type="FunFam" id="3.40.50.720:FF:000170">
    <property type="entry name" value="T-protein"/>
    <property type="match status" value="1"/>
</dbReference>
<dbReference type="Proteomes" id="UP001155587">
    <property type="component" value="Unassembled WGS sequence"/>
</dbReference>
<keyword evidence="12" id="KW-0511">Multifunctional enzyme</keyword>
<dbReference type="EMBL" id="JAKRRY010000027">
    <property type="protein sequence ID" value="MCW8347845.1"/>
    <property type="molecule type" value="Genomic_DNA"/>
</dbReference>
<keyword evidence="5 16" id="KW-0963">Cytoplasm</keyword>
<dbReference type="PIRSF" id="PIRSF001499">
    <property type="entry name" value="Chor_mut_pdh_Tpr"/>
    <property type="match status" value="1"/>
</dbReference>
<evidence type="ECO:0000313" key="19">
    <source>
        <dbReference type="EMBL" id="MCW8347845.1"/>
    </source>
</evidence>
<dbReference type="InterPro" id="IPR036979">
    <property type="entry name" value="CM_dom_sf"/>
</dbReference>
<feature type="domain" description="Prephenate/arogenate dehydrogenase" evidence="18">
    <location>
        <begin position="99"/>
        <end position="361"/>
    </location>
</feature>
<keyword evidence="6 16" id="KW-0827">Tyrosine biosynthesis</keyword>
<dbReference type="InterPro" id="IPR011277">
    <property type="entry name" value="CM_T"/>
</dbReference>
<dbReference type="SUPFAM" id="SSF48600">
    <property type="entry name" value="Chorismate mutase II"/>
    <property type="match status" value="1"/>
</dbReference>
<dbReference type="PROSITE" id="PS51176">
    <property type="entry name" value="PDH_ADH"/>
    <property type="match status" value="1"/>
</dbReference>
<organism evidence="19 20">
    <name type="scientific">Vibrio qingdaonensis</name>
    <dbReference type="NCBI Taxonomy" id="2829491"/>
    <lineage>
        <taxon>Bacteria</taxon>
        <taxon>Pseudomonadati</taxon>
        <taxon>Pseudomonadota</taxon>
        <taxon>Gammaproteobacteria</taxon>
        <taxon>Vibrionales</taxon>
        <taxon>Vibrionaceae</taxon>
        <taxon>Vibrio</taxon>
    </lineage>
</organism>
<evidence type="ECO:0000256" key="16">
    <source>
        <dbReference type="PIRNR" id="PIRNR001499"/>
    </source>
</evidence>
<dbReference type="InterPro" id="IPR036291">
    <property type="entry name" value="NAD(P)-bd_dom_sf"/>
</dbReference>
<dbReference type="SMART" id="SM00830">
    <property type="entry name" value="CM_2"/>
    <property type="match status" value="1"/>
</dbReference>
<evidence type="ECO:0000256" key="8">
    <source>
        <dbReference type="ARBA" id="ARBA00023002"/>
    </source>
</evidence>
<evidence type="ECO:0000256" key="7">
    <source>
        <dbReference type="ARBA" id="ARBA00022605"/>
    </source>
</evidence>
<dbReference type="GO" id="GO:0008977">
    <property type="term" value="F:prephenate dehydrogenase (NAD+) activity"/>
    <property type="evidence" value="ECO:0007669"/>
    <property type="project" value="UniProtKB-EC"/>
</dbReference>
<evidence type="ECO:0000256" key="14">
    <source>
        <dbReference type="ARBA" id="ARBA00061334"/>
    </source>
</evidence>
<evidence type="ECO:0000259" key="17">
    <source>
        <dbReference type="PROSITE" id="PS51168"/>
    </source>
</evidence>
<dbReference type="Gene3D" id="3.40.50.720">
    <property type="entry name" value="NAD(P)-binding Rossmann-like Domain"/>
    <property type="match status" value="1"/>
</dbReference>
<dbReference type="NCBIfam" id="TIGR01799">
    <property type="entry name" value="CM_T"/>
    <property type="match status" value="1"/>
</dbReference>
<dbReference type="InterPro" id="IPR003099">
    <property type="entry name" value="Prephen_DH"/>
</dbReference>